<sequence>MQKLGKAAEKEKLALPALFTPGGLMYGRPFTKRNIQEFVWSHYFETISESGSPTPSPLSSTSPGTYNTFNSTTDLGDKTKASTPAEPEYHKAQDLLLATTSKRGRNANGQQLDDSPLKNAFRAKIPRLLGTTSPNEVRDSFKKREVVRGFRSDGYYSDDEAWVARSLENGAEYIGEQSGEKQSRTQQTPKHEWRLNPDSASRSAVQGLAQGHPDVPPTAPTIKPSSKPPQPAGLATERTASPHLVTPNEADNDALSRILKSNTLNNIAICRILTRLVSLRPIESMMVDSLVIDKPLAPSFRRRLLKPCTLLVPIHLPKSAHWALLVLQAPRKTSILYNSLPNCALDELDERLTAVEHRLLQNLGWELKGIRRAEWPHQQNDVDCGVSLLVSAIYTLAGRASPGEKCDYTLWRKVLAALFMSDDDLTLSKDHTWENLALVPSKLRADPTIMIPTSFPSPNPLPRIMTASGYFEWRDAFLEHVALSNQVLTNSLDDFYRQCRAAHRPIAEIVAVLGDLLGHKSLVASASDHIRISRVLQEEHQKVAAALNAVRACNDDCEHIERLLQQRLRGHENAMEEQSLTRQRVEELVAHYRSDLYVLEDVMKRVGRDLERAKGDGKKLDLE</sequence>
<name>A0A428NGQ7_9HYPO</name>
<dbReference type="STRING" id="1325734.A0A428NGQ7"/>
<dbReference type="InterPro" id="IPR003653">
    <property type="entry name" value="Peptidase_C48_C"/>
</dbReference>
<feature type="region of interest" description="Disordered" evidence="4">
    <location>
        <begin position="175"/>
        <end position="248"/>
    </location>
</feature>
<dbReference type="Pfam" id="PF02902">
    <property type="entry name" value="Peptidase_C48"/>
    <property type="match status" value="1"/>
</dbReference>
<dbReference type="GO" id="GO:0008234">
    <property type="term" value="F:cysteine-type peptidase activity"/>
    <property type="evidence" value="ECO:0007669"/>
    <property type="project" value="InterPro"/>
</dbReference>
<organism evidence="6 7">
    <name type="scientific">Fusarium duplospermum</name>
    <dbReference type="NCBI Taxonomy" id="1325734"/>
    <lineage>
        <taxon>Eukaryota</taxon>
        <taxon>Fungi</taxon>
        <taxon>Dikarya</taxon>
        <taxon>Ascomycota</taxon>
        <taxon>Pezizomycotina</taxon>
        <taxon>Sordariomycetes</taxon>
        <taxon>Hypocreomycetidae</taxon>
        <taxon>Hypocreales</taxon>
        <taxon>Nectriaceae</taxon>
        <taxon>Fusarium</taxon>
        <taxon>Fusarium solani species complex</taxon>
    </lineage>
</organism>
<keyword evidence="3" id="KW-0378">Hydrolase</keyword>
<keyword evidence="7" id="KW-1185">Reference proteome</keyword>
<keyword evidence="2" id="KW-0645">Protease</keyword>
<protein>
    <recommendedName>
        <fullName evidence="5">Ubiquitin-like protease family profile domain-containing protein</fullName>
    </recommendedName>
</protein>
<feature type="compositionally biased region" description="Basic and acidic residues" evidence="4">
    <location>
        <begin position="178"/>
        <end position="195"/>
    </location>
</feature>
<evidence type="ECO:0000256" key="3">
    <source>
        <dbReference type="ARBA" id="ARBA00022801"/>
    </source>
</evidence>
<comment type="caution">
    <text evidence="6">The sequence shown here is derived from an EMBL/GenBank/DDBJ whole genome shotgun (WGS) entry which is preliminary data.</text>
</comment>
<reference evidence="6 7" key="1">
    <citation type="submission" date="2017-06" db="EMBL/GenBank/DDBJ databases">
        <title>Comparative genomic analysis of Ambrosia Fusariam Clade fungi.</title>
        <authorList>
            <person name="Stajich J.E."/>
            <person name="Carrillo J."/>
            <person name="Kijimoto T."/>
            <person name="Eskalen A."/>
            <person name="O'Donnell K."/>
            <person name="Kasson M."/>
        </authorList>
    </citation>
    <scope>NUCLEOTIDE SEQUENCE [LARGE SCALE GENOMIC DNA]</scope>
    <source>
        <strain evidence="6 7">NRRL62584</strain>
    </source>
</reference>
<dbReference type="Proteomes" id="UP000288168">
    <property type="component" value="Unassembled WGS sequence"/>
</dbReference>
<dbReference type="SUPFAM" id="SSF54001">
    <property type="entry name" value="Cysteine proteinases"/>
    <property type="match status" value="1"/>
</dbReference>
<feature type="domain" description="Ubiquitin-like protease family profile" evidence="5">
    <location>
        <begin position="245"/>
        <end position="395"/>
    </location>
</feature>
<feature type="compositionally biased region" description="Low complexity" evidence="4">
    <location>
        <begin position="50"/>
        <end position="65"/>
    </location>
</feature>
<evidence type="ECO:0000256" key="4">
    <source>
        <dbReference type="SAM" id="MobiDB-lite"/>
    </source>
</evidence>
<evidence type="ECO:0000259" key="5">
    <source>
        <dbReference type="PROSITE" id="PS50600"/>
    </source>
</evidence>
<dbReference type="InterPro" id="IPR038765">
    <property type="entry name" value="Papain-like_cys_pep_sf"/>
</dbReference>
<proteinExistence type="inferred from homology"/>
<dbReference type="Gene3D" id="3.40.395.10">
    <property type="entry name" value="Adenoviral Proteinase, Chain A"/>
    <property type="match status" value="1"/>
</dbReference>
<evidence type="ECO:0000313" key="6">
    <source>
        <dbReference type="EMBL" id="RSL39991.1"/>
    </source>
</evidence>
<dbReference type="PROSITE" id="PS50600">
    <property type="entry name" value="ULP_PROTEASE"/>
    <property type="match status" value="1"/>
</dbReference>
<gene>
    <name evidence="6" type="ORF">CEP54_016217</name>
</gene>
<accession>A0A428NGQ7</accession>
<dbReference type="EMBL" id="NKCI01000553">
    <property type="protein sequence ID" value="RSL39991.1"/>
    <property type="molecule type" value="Genomic_DNA"/>
</dbReference>
<dbReference type="AlphaFoldDB" id="A0A428NGQ7"/>
<evidence type="ECO:0000256" key="1">
    <source>
        <dbReference type="ARBA" id="ARBA00005234"/>
    </source>
</evidence>
<evidence type="ECO:0000313" key="7">
    <source>
        <dbReference type="Proteomes" id="UP000288168"/>
    </source>
</evidence>
<dbReference type="GO" id="GO:0006508">
    <property type="term" value="P:proteolysis"/>
    <property type="evidence" value="ECO:0007669"/>
    <property type="project" value="UniProtKB-KW"/>
</dbReference>
<dbReference type="GO" id="GO:0019783">
    <property type="term" value="F:ubiquitin-like protein peptidase activity"/>
    <property type="evidence" value="ECO:0007669"/>
    <property type="project" value="UniProtKB-ARBA"/>
</dbReference>
<dbReference type="OrthoDB" id="5055018at2759"/>
<comment type="similarity">
    <text evidence="1">Belongs to the peptidase C48 family.</text>
</comment>
<feature type="region of interest" description="Disordered" evidence="4">
    <location>
        <begin position="50"/>
        <end position="89"/>
    </location>
</feature>
<evidence type="ECO:0000256" key="2">
    <source>
        <dbReference type="ARBA" id="ARBA00022670"/>
    </source>
</evidence>